<feature type="domain" description="Peptidase S11 D-Ala-D-Ala carboxypeptidase A C-terminal" evidence="17">
    <location>
        <begin position="307"/>
        <end position="416"/>
    </location>
</feature>
<feature type="active site" description="Proton acceptor" evidence="13">
    <location>
        <position position="68"/>
    </location>
</feature>
<proteinExistence type="inferred from homology"/>
<keyword evidence="9" id="KW-0133">Cell shape</keyword>
<accession>A0A2X4VWM2</accession>
<dbReference type="PRINTS" id="PR00725">
    <property type="entry name" value="DADACBPTASE1"/>
</dbReference>
<evidence type="ECO:0000256" key="3">
    <source>
        <dbReference type="ARBA" id="ARBA00007164"/>
    </source>
</evidence>
<evidence type="ECO:0000256" key="13">
    <source>
        <dbReference type="PIRSR" id="PIRSR618044-1"/>
    </source>
</evidence>
<dbReference type="InterPro" id="IPR012907">
    <property type="entry name" value="Peptidase_S11_C"/>
</dbReference>
<dbReference type="GO" id="GO:0009002">
    <property type="term" value="F:serine-type D-Ala-D-Ala carboxypeptidase activity"/>
    <property type="evidence" value="ECO:0007669"/>
    <property type="project" value="UniProtKB-EC"/>
</dbReference>
<evidence type="ECO:0000256" key="11">
    <source>
        <dbReference type="ARBA" id="ARBA00023316"/>
    </source>
</evidence>
<evidence type="ECO:0000256" key="15">
    <source>
        <dbReference type="RuleBase" id="RU004016"/>
    </source>
</evidence>
<dbReference type="SMART" id="SM00936">
    <property type="entry name" value="PBP5_C"/>
    <property type="match status" value="1"/>
</dbReference>
<evidence type="ECO:0000256" key="5">
    <source>
        <dbReference type="ARBA" id="ARBA00022645"/>
    </source>
</evidence>
<dbReference type="InterPro" id="IPR037167">
    <property type="entry name" value="Peptidase_S11_C_sf"/>
</dbReference>
<feature type="active site" evidence="13">
    <location>
        <position position="129"/>
    </location>
</feature>
<comment type="similarity">
    <text evidence="3 15">Belongs to the peptidase S11 family.</text>
</comment>
<evidence type="ECO:0000256" key="8">
    <source>
        <dbReference type="ARBA" id="ARBA00022801"/>
    </source>
</evidence>
<evidence type="ECO:0000256" key="2">
    <source>
        <dbReference type="ARBA" id="ARBA00004752"/>
    </source>
</evidence>
<dbReference type="GO" id="GO:0008360">
    <property type="term" value="P:regulation of cell shape"/>
    <property type="evidence" value="ECO:0007669"/>
    <property type="project" value="UniProtKB-KW"/>
</dbReference>
<dbReference type="Gene3D" id="3.40.710.10">
    <property type="entry name" value="DD-peptidase/beta-lactamase superfamily"/>
    <property type="match status" value="1"/>
</dbReference>
<dbReference type="Pfam" id="PF07943">
    <property type="entry name" value="PBP5_C"/>
    <property type="match status" value="1"/>
</dbReference>
<dbReference type="GO" id="GO:0071555">
    <property type="term" value="P:cell wall organization"/>
    <property type="evidence" value="ECO:0007669"/>
    <property type="project" value="UniProtKB-KW"/>
</dbReference>
<dbReference type="SUPFAM" id="SSF56601">
    <property type="entry name" value="beta-lactamase/transpeptidase-like"/>
    <property type="match status" value="1"/>
</dbReference>
<dbReference type="Gene3D" id="2.60.410.10">
    <property type="entry name" value="D-Ala-D-Ala carboxypeptidase, C-terminal domain"/>
    <property type="match status" value="1"/>
</dbReference>
<dbReference type="InterPro" id="IPR001967">
    <property type="entry name" value="Peptidase_S11_N"/>
</dbReference>
<evidence type="ECO:0000313" key="18">
    <source>
        <dbReference type="EMBL" id="SQI51052.1"/>
    </source>
</evidence>
<feature type="binding site" evidence="14">
    <location>
        <position position="251"/>
    </location>
    <ligand>
        <name>substrate</name>
    </ligand>
</feature>
<reference evidence="18 19" key="1">
    <citation type="submission" date="2018-06" db="EMBL/GenBank/DDBJ databases">
        <authorList>
            <consortium name="Pathogen Informatics"/>
            <person name="Doyle S."/>
        </authorList>
    </citation>
    <scope>NUCLEOTIDE SEQUENCE [LARGE SCALE GENOMIC DNA]</scope>
    <source>
        <strain evidence="18 19">NCTC4824</strain>
    </source>
</reference>
<dbReference type="KEGG" id="blen:NCTC4824_00017"/>
<dbReference type="Proteomes" id="UP000249134">
    <property type="component" value="Chromosome 1"/>
</dbReference>
<evidence type="ECO:0000259" key="17">
    <source>
        <dbReference type="SMART" id="SM00936"/>
    </source>
</evidence>
<evidence type="ECO:0000256" key="6">
    <source>
        <dbReference type="ARBA" id="ARBA00022670"/>
    </source>
</evidence>
<comment type="catalytic activity">
    <reaction evidence="12">
        <text>Preferential cleavage: (Ac)2-L-Lys-D-Ala-|-D-Ala. Also transpeptidation of peptidyl-alanyl moieties that are N-acyl substituents of D-alanine.</text>
        <dbReference type="EC" id="3.4.16.4"/>
    </reaction>
</comment>
<keyword evidence="8 18" id="KW-0378">Hydrolase</keyword>
<dbReference type="STRING" id="1348624.GCA_001591545_03834"/>
<evidence type="ECO:0000256" key="9">
    <source>
        <dbReference type="ARBA" id="ARBA00022960"/>
    </source>
</evidence>
<evidence type="ECO:0000256" key="14">
    <source>
        <dbReference type="PIRSR" id="PIRSR618044-2"/>
    </source>
</evidence>
<gene>
    <name evidence="18" type="primary">dacA</name>
    <name evidence="18" type="ORF">NCTC4824_00017</name>
</gene>
<dbReference type="AlphaFoldDB" id="A0A2X4VWM2"/>
<keyword evidence="5 18" id="KW-0121">Carboxypeptidase</keyword>
<dbReference type="PANTHER" id="PTHR21581">
    <property type="entry name" value="D-ALANYL-D-ALANINE CARBOXYPEPTIDASE"/>
    <property type="match status" value="1"/>
</dbReference>
<keyword evidence="11" id="KW-0961">Cell wall biogenesis/degradation</keyword>
<dbReference type="InterPro" id="IPR012338">
    <property type="entry name" value="Beta-lactam/transpept-like"/>
</dbReference>
<evidence type="ECO:0000256" key="1">
    <source>
        <dbReference type="ARBA" id="ARBA00003217"/>
    </source>
</evidence>
<dbReference type="UniPathway" id="UPA00219"/>
<keyword evidence="6" id="KW-0645">Protease</keyword>
<sequence length="446" mass="49386">MKKSPKVLVSLSIAILMLLSLIQIPDRTYAKDSLNINADAAIVVEASTGKILYAKNEDTALGIASMTKMMTEYLMFEAIKEKKITWDQEQIISEYVHQVSKDTALSNVGLEVGKPYTIRELYEALAIYSANGATIAIAEAIAGSETKFVKMMNEKAKELGLDNYNFVNSTGLNNQSLNGQHPEGTGPEDESVMSARSTAKLAAQLMKDYPEVLETSSVPTMKFRDLIGEMTNWNKMLPGLDYEYPGVDGLKTGTTDFAGRSFTGTAMRDGMRVITVVMNAKDSDGNSSDKGRFGETKKLMDYAFTNFSMKEIFPKGYEIKGHKSLPVTKGKEKSVKIHTDEPLKMLIKNGDEKSFKPVFTIDKKKMNKDGMLTAPLKKGEQIGTLGAVQEGNEDFGFLEKDYTQTVKVVTTEKVEKANWFVLMMRGVGSFFSDVWGSVTDMVKGWF</sequence>
<comment type="pathway">
    <text evidence="2">Cell wall biogenesis; peptidoglycan biosynthesis.</text>
</comment>
<feature type="active site" description="Acyl-ester intermediate" evidence="13">
    <location>
        <position position="65"/>
    </location>
</feature>
<comment type="function">
    <text evidence="1">Removes C-terminal D-alanyl residues from sugar-peptide cell wall precursors.</text>
</comment>
<keyword evidence="10" id="KW-0573">Peptidoglycan synthesis</keyword>
<dbReference type="InterPro" id="IPR015956">
    <property type="entry name" value="Peniciliin-bd_prot_C_sf"/>
</dbReference>
<evidence type="ECO:0000256" key="10">
    <source>
        <dbReference type="ARBA" id="ARBA00022984"/>
    </source>
</evidence>
<name>A0A2X4VWM2_LEDLE</name>
<dbReference type="InterPro" id="IPR018044">
    <property type="entry name" value="Peptidase_S11"/>
</dbReference>
<dbReference type="PANTHER" id="PTHR21581:SF11">
    <property type="entry name" value="D-ALANYL-D-ALANINE CARBOXYPEPTIDASE DACA"/>
    <property type="match status" value="1"/>
</dbReference>
<feature type="region of interest" description="Disordered" evidence="16">
    <location>
        <begin position="172"/>
        <end position="191"/>
    </location>
</feature>
<dbReference type="EMBL" id="LS483476">
    <property type="protein sequence ID" value="SQI51052.1"/>
    <property type="molecule type" value="Genomic_DNA"/>
</dbReference>
<protein>
    <recommendedName>
        <fullName evidence="4">serine-type D-Ala-D-Ala carboxypeptidase</fullName>
        <ecNumber evidence="4">3.4.16.4</ecNumber>
    </recommendedName>
</protein>
<evidence type="ECO:0000256" key="7">
    <source>
        <dbReference type="ARBA" id="ARBA00022729"/>
    </source>
</evidence>
<keyword evidence="7" id="KW-0732">Signal</keyword>
<organism evidence="18 19">
    <name type="scientific">Lederbergia lenta</name>
    <name type="common">Bacillus lentus</name>
    <dbReference type="NCBI Taxonomy" id="1467"/>
    <lineage>
        <taxon>Bacteria</taxon>
        <taxon>Bacillati</taxon>
        <taxon>Bacillota</taxon>
        <taxon>Bacilli</taxon>
        <taxon>Bacillales</taxon>
        <taxon>Bacillaceae</taxon>
        <taxon>Lederbergia</taxon>
    </lineage>
</organism>
<dbReference type="EC" id="3.4.16.4" evidence="4"/>
<dbReference type="GO" id="GO:0009252">
    <property type="term" value="P:peptidoglycan biosynthetic process"/>
    <property type="evidence" value="ECO:0007669"/>
    <property type="project" value="UniProtKB-UniPathway"/>
</dbReference>
<evidence type="ECO:0000256" key="4">
    <source>
        <dbReference type="ARBA" id="ARBA00012448"/>
    </source>
</evidence>
<evidence type="ECO:0000313" key="19">
    <source>
        <dbReference type="Proteomes" id="UP000249134"/>
    </source>
</evidence>
<keyword evidence="19" id="KW-1185">Reference proteome</keyword>
<evidence type="ECO:0000256" key="12">
    <source>
        <dbReference type="ARBA" id="ARBA00034000"/>
    </source>
</evidence>
<evidence type="ECO:0000256" key="16">
    <source>
        <dbReference type="SAM" id="MobiDB-lite"/>
    </source>
</evidence>
<dbReference type="Pfam" id="PF00768">
    <property type="entry name" value="Peptidase_S11"/>
    <property type="match status" value="1"/>
</dbReference>
<dbReference type="GO" id="GO:0006508">
    <property type="term" value="P:proteolysis"/>
    <property type="evidence" value="ECO:0007669"/>
    <property type="project" value="UniProtKB-KW"/>
</dbReference>
<dbReference type="SUPFAM" id="SSF69189">
    <property type="entry name" value="Penicillin-binding protein associated domain"/>
    <property type="match status" value="1"/>
</dbReference>